<comment type="caution">
    <text evidence="1">The sequence shown here is derived from an EMBL/GenBank/DDBJ whole genome shotgun (WGS) entry which is preliminary data.</text>
</comment>
<dbReference type="RefSeq" id="WP_109732970.1">
    <property type="nucleotide sequence ID" value="NZ_BAAACK010000015.1"/>
</dbReference>
<dbReference type="AlphaFoldDB" id="A0A2Y9BI79"/>
<dbReference type="OrthoDB" id="9965026at2"/>
<proteinExistence type="predicted"/>
<keyword evidence="2" id="KW-1185">Reference proteome</keyword>
<dbReference type="InterPro" id="IPR036866">
    <property type="entry name" value="RibonucZ/Hydroxyglut_hydro"/>
</dbReference>
<evidence type="ECO:0000313" key="1">
    <source>
        <dbReference type="EMBL" id="PWJ23449.1"/>
    </source>
</evidence>
<sequence length="205" mass="23225">MKISTFTGSLSSGHLPDNPTWYIDTCKRKLLFISSNADALRSNIQFIRPHLKNVDTIILSAGCTDVSRELQYFLAACPCADFYLPRVPSEKYVLDINKKLNGYCQAELKDSILCRTHFTDDMYSIGQHFLIFGNDTRHLAAKEHRQSLLVQKSSHAVLFSNTDRTASSDRNILTSAQKLTRAQIKYIYDCEGGHLVQTNYSNFCS</sequence>
<dbReference type="Proteomes" id="UP000245845">
    <property type="component" value="Unassembled WGS sequence"/>
</dbReference>
<evidence type="ECO:0000313" key="2">
    <source>
        <dbReference type="Proteomes" id="UP000245845"/>
    </source>
</evidence>
<reference evidence="1 2" key="1">
    <citation type="submission" date="2018-05" db="EMBL/GenBank/DDBJ databases">
        <title>The Hungate 1000. A catalogue of reference genomes from the rumen microbiome.</title>
        <authorList>
            <person name="Kelly W."/>
        </authorList>
    </citation>
    <scope>NUCLEOTIDE SEQUENCE [LARGE SCALE GENOMIC DNA]</scope>
    <source>
        <strain evidence="1 2">NLAE-zl-C242</strain>
    </source>
</reference>
<protein>
    <submittedName>
        <fullName evidence="1">Uncharacterized protein</fullName>
    </submittedName>
</protein>
<accession>A0A2Y9BI79</accession>
<organism evidence="1 2">
    <name type="scientific">Faecalicatena orotica</name>
    <dbReference type="NCBI Taxonomy" id="1544"/>
    <lineage>
        <taxon>Bacteria</taxon>
        <taxon>Bacillati</taxon>
        <taxon>Bacillota</taxon>
        <taxon>Clostridia</taxon>
        <taxon>Lachnospirales</taxon>
        <taxon>Lachnospiraceae</taxon>
        <taxon>Faecalicatena</taxon>
    </lineage>
</organism>
<gene>
    <name evidence="1" type="ORF">A8806_11475</name>
</gene>
<name>A0A2Y9BI79_9FIRM</name>
<dbReference type="EMBL" id="QGDL01000014">
    <property type="protein sequence ID" value="PWJ23449.1"/>
    <property type="molecule type" value="Genomic_DNA"/>
</dbReference>
<dbReference type="Gene3D" id="3.60.15.10">
    <property type="entry name" value="Ribonuclease Z/Hydroxyacylglutathione hydrolase-like"/>
    <property type="match status" value="1"/>
</dbReference>